<feature type="domain" description="Peptidase S9 prolyl oligopeptidase catalytic" evidence="8">
    <location>
        <begin position="623"/>
        <end position="831"/>
    </location>
</feature>
<dbReference type="SUPFAM" id="SSF53474">
    <property type="entry name" value="alpha/beta-Hydrolases"/>
    <property type="match status" value="1"/>
</dbReference>
<evidence type="ECO:0000313" key="10">
    <source>
        <dbReference type="EMBL" id="KMZ62251.1"/>
    </source>
</evidence>
<gene>
    <name evidence="10" type="ORF">ZOSMA_47G00420</name>
</gene>
<dbReference type="InterPro" id="IPR002470">
    <property type="entry name" value="Peptidase_S9A"/>
</dbReference>
<evidence type="ECO:0000256" key="3">
    <source>
        <dbReference type="ARBA" id="ARBA00022801"/>
    </source>
</evidence>
<dbReference type="Gene3D" id="2.130.10.120">
    <property type="entry name" value="Prolyl oligopeptidase, N-terminal domain"/>
    <property type="match status" value="1"/>
</dbReference>
<dbReference type="EC" id="3.4.21.-" evidence="6"/>
<feature type="region of interest" description="Disordered" evidence="7">
    <location>
        <begin position="67"/>
        <end position="99"/>
    </location>
</feature>
<dbReference type="GO" id="GO:0004252">
    <property type="term" value="F:serine-type endopeptidase activity"/>
    <property type="evidence" value="ECO:0007669"/>
    <property type="project" value="UniProtKB-UniRule"/>
</dbReference>
<name>A0A0K9NZL2_ZOSMR</name>
<comment type="similarity">
    <text evidence="1 6">Belongs to the peptidase S9A family.</text>
</comment>
<keyword evidence="11" id="KW-1185">Reference proteome</keyword>
<dbReference type="Gene3D" id="3.40.50.1820">
    <property type="entry name" value="alpha/beta hydrolase"/>
    <property type="match status" value="1"/>
</dbReference>
<feature type="domain" description="Peptidase S9A N-terminal" evidence="9">
    <location>
        <begin position="100"/>
        <end position="450"/>
    </location>
</feature>
<comment type="caution">
    <text evidence="10">The sequence shown here is derived from an EMBL/GenBank/DDBJ whole genome shotgun (WGS) entry which is preliminary data.</text>
</comment>
<evidence type="ECO:0000256" key="4">
    <source>
        <dbReference type="ARBA" id="ARBA00022825"/>
    </source>
</evidence>
<evidence type="ECO:0000259" key="9">
    <source>
        <dbReference type="Pfam" id="PF02897"/>
    </source>
</evidence>
<evidence type="ECO:0000256" key="5">
    <source>
        <dbReference type="ARBA" id="ARBA00045448"/>
    </source>
</evidence>
<dbReference type="PANTHER" id="PTHR11757:SF19">
    <property type="entry name" value="PROLYL ENDOPEPTIDASE-LIKE"/>
    <property type="match status" value="1"/>
</dbReference>
<organism evidence="10 11">
    <name type="scientific">Zostera marina</name>
    <name type="common">Eelgrass</name>
    <dbReference type="NCBI Taxonomy" id="29655"/>
    <lineage>
        <taxon>Eukaryota</taxon>
        <taxon>Viridiplantae</taxon>
        <taxon>Streptophyta</taxon>
        <taxon>Embryophyta</taxon>
        <taxon>Tracheophyta</taxon>
        <taxon>Spermatophyta</taxon>
        <taxon>Magnoliopsida</taxon>
        <taxon>Liliopsida</taxon>
        <taxon>Zosteraceae</taxon>
        <taxon>Zostera</taxon>
    </lineage>
</organism>
<comment type="function">
    <text evidence="5">Serine peptidase whose precise substrate specificity remains unclear. Does not cleave peptides after a arginine or lysine residue. Regulates trans-Golgi network morphology and sorting by regulating the membrane binding of the AP-1 complex. May play a role in the regulation of synaptic vesicle exocytosis.</text>
</comment>
<dbReference type="EMBL" id="LFYR01001390">
    <property type="protein sequence ID" value="KMZ62251.1"/>
    <property type="molecule type" value="Genomic_DNA"/>
</dbReference>
<protein>
    <recommendedName>
        <fullName evidence="6">Prolyl endopeptidase</fullName>
        <ecNumber evidence="6">3.4.21.-</ecNumber>
    </recommendedName>
</protein>
<dbReference type="STRING" id="29655.A0A0K9NZL2"/>
<dbReference type="InterPro" id="IPR051543">
    <property type="entry name" value="Serine_Peptidase_S9A"/>
</dbReference>
<evidence type="ECO:0000256" key="2">
    <source>
        <dbReference type="ARBA" id="ARBA00022670"/>
    </source>
</evidence>
<evidence type="ECO:0000256" key="7">
    <source>
        <dbReference type="SAM" id="MobiDB-lite"/>
    </source>
</evidence>
<accession>A0A0K9NZL2</accession>
<dbReference type="AlphaFoldDB" id="A0A0K9NZL2"/>
<dbReference type="InterPro" id="IPR023302">
    <property type="entry name" value="Pept_S9A_N"/>
</dbReference>
<dbReference type="PRINTS" id="PR00862">
    <property type="entry name" value="PROLIGOPTASE"/>
</dbReference>
<dbReference type="SUPFAM" id="SSF50993">
    <property type="entry name" value="Peptidase/esterase 'gauge' domain"/>
    <property type="match status" value="1"/>
</dbReference>
<dbReference type="InterPro" id="IPR029058">
    <property type="entry name" value="AB_hydrolase_fold"/>
</dbReference>
<sequence>MLMDLKINDLIDDVEIQTYNFIGFKSRTTEVWFSDRMLLLRFIRHALKPQNLDFLFLRSLHRKSRKSMPKVSPSLPPPPPPPPFPSSPTPPKPPQKPISVTMHGLTWQDPYSWMTDVEDQVSMRHMEVHLDKEDEYTAEVMASSLRLQDKLQSEMSVRMASDLCSPPVKWGPWLYYRRMEDGKEYPILCRRSARLHEEFVTHSTPDGGFDFDSGKRIEQKLLDYNRESERFGGQVYEELSQVSPDHRYLAYTMHDKDKDVFTLCVRDLTTGTLCGHPRADGVAHLSWTIDGKALLYTVKDKDERPYRIYCSFIGCRDNDIIILEEPDDSVYINIRNTKDFRFITVNTCSNTFSKVHLIDAAHPLNPMTLVWECNELADCVIEHHQGFLYLFTDAAKEGVLLGSYYLLRSNVEVMGSRTWENVIAKVPGITIEDVDFCDTHMVLILKEGKEYRICSIKLPLVLYTKEILHLADIQSCFLPLPNHVCKISPGPNYDFFSPIMRFVISTPVMPDAVVDYNLLDGKWNIVQQQNLLYESTQTLYGTSVANAKEKSHVTKLHSNSCSSNPWNELLDFYACECYDVSSKDGILVPLTVVYSRKQYRKGNPGLLHGHGAYGEILDKRWQSELKSLLDRGWVVAYADVRGGGGFGKKWHHDGRRTKKQNSVNDYVSCAEFLVKKGIVEDNKLAGWGQGAGGLLVASAINTCSNLFRAVVLKIPILDPCSILDNPILPLNPDDYEEFGYPEILEDFQSIRRYSPYDNIRRDVLYPAILVTSSFNARFGIWEAAKWVARLRELAIQDPQHPVLLNVTMDMMEESKYLQSKELAMETAFLIKMVTGS</sequence>
<evidence type="ECO:0000256" key="1">
    <source>
        <dbReference type="ARBA" id="ARBA00005228"/>
    </source>
</evidence>
<dbReference type="Pfam" id="PF00326">
    <property type="entry name" value="Peptidase_S9"/>
    <property type="match status" value="1"/>
</dbReference>
<dbReference type="PANTHER" id="PTHR11757">
    <property type="entry name" value="PROTEASE FAMILY S9A OLIGOPEPTIDASE"/>
    <property type="match status" value="1"/>
</dbReference>
<reference evidence="11" key="1">
    <citation type="journal article" date="2016" name="Nature">
        <title>The genome of the seagrass Zostera marina reveals angiosperm adaptation to the sea.</title>
        <authorList>
            <person name="Olsen J.L."/>
            <person name="Rouze P."/>
            <person name="Verhelst B."/>
            <person name="Lin Y.-C."/>
            <person name="Bayer T."/>
            <person name="Collen J."/>
            <person name="Dattolo E."/>
            <person name="De Paoli E."/>
            <person name="Dittami S."/>
            <person name="Maumus F."/>
            <person name="Michel G."/>
            <person name="Kersting A."/>
            <person name="Lauritano C."/>
            <person name="Lohaus R."/>
            <person name="Toepel M."/>
            <person name="Tonon T."/>
            <person name="Vanneste K."/>
            <person name="Amirebrahimi M."/>
            <person name="Brakel J."/>
            <person name="Bostroem C."/>
            <person name="Chovatia M."/>
            <person name="Grimwood J."/>
            <person name="Jenkins J.W."/>
            <person name="Jueterbock A."/>
            <person name="Mraz A."/>
            <person name="Stam W.T."/>
            <person name="Tice H."/>
            <person name="Bornberg-Bauer E."/>
            <person name="Green P.J."/>
            <person name="Pearson G.A."/>
            <person name="Procaccini G."/>
            <person name="Duarte C.M."/>
            <person name="Schmutz J."/>
            <person name="Reusch T.B.H."/>
            <person name="Van de Peer Y."/>
        </authorList>
    </citation>
    <scope>NUCLEOTIDE SEQUENCE [LARGE SCALE GENOMIC DNA]</scope>
    <source>
        <strain evidence="11">cv. Finnish</strain>
    </source>
</reference>
<feature type="compositionally biased region" description="Pro residues" evidence="7">
    <location>
        <begin position="74"/>
        <end position="96"/>
    </location>
</feature>
<keyword evidence="4 6" id="KW-0720">Serine protease</keyword>
<keyword evidence="2 6" id="KW-0645">Protease</keyword>
<dbReference type="Proteomes" id="UP000036987">
    <property type="component" value="Unassembled WGS sequence"/>
</dbReference>
<dbReference type="OrthoDB" id="248387at2759"/>
<dbReference type="InterPro" id="IPR001375">
    <property type="entry name" value="Peptidase_S9_cat"/>
</dbReference>
<dbReference type="OMA" id="LVWECEP"/>
<keyword evidence="3 6" id="KW-0378">Hydrolase</keyword>
<evidence type="ECO:0000259" key="8">
    <source>
        <dbReference type="Pfam" id="PF00326"/>
    </source>
</evidence>
<evidence type="ECO:0000256" key="6">
    <source>
        <dbReference type="RuleBase" id="RU368024"/>
    </source>
</evidence>
<dbReference type="GO" id="GO:0006508">
    <property type="term" value="P:proteolysis"/>
    <property type="evidence" value="ECO:0007669"/>
    <property type="project" value="UniProtKB-KW"/>
</dbReference>
<dbReference type="Pfam" id="PF02897">
    <property type="entry name" value="Peptidase_S9_N"/>
    <property type="match status" value="1"/>
</dbReference>
<proteinExistence type="inferred from homology"/>
<evidence type="ECO:0000313" key="11">
    <source>
        <dbReference type="Proteomes" id="UP000036987"/>
    </source>
</evidence>